<name>A0A9N9GZT2_9GLOM</name>
<evidence type="ECO:0000313" key="3">
    <source>
        <dbReference type="Proteomes" id="UP000789831"/>
    </source>
</evidence>
<accession>A0A9N9GZT2</accession>
<proteinExistence type="predicted"/>
<dbReference type="EMBL" id="CAJVPL010004023">
    <property type="protein sequence ID" value="CAG8641916.1"/>
    <property type="molecule type" value="Genomic_DNA"/>
</dbReference>
<reference evidence="2" key="1">
    <citation type="submission" date="2021-06" db="EMBL/GenBank/DDBJ databases">
        <authorList>
            <person name="Kallberg Y."/>
            <person name="Tangrot J."/>
            <person name="Rosling A."/>
        </authorList>
    </citation>
    <scope>NUCLEOTIDE SEQUENCE</scope>
    <source>
        <strain evidence="2">MT106</strain>
    </source>
</reference>
<protein>
    <submittedName>
        <fullName evidence="2">12982_t:CDS:1</fullName>
    </submittedName>
</protein>
<dbReference type="AlphaFoldDB" id="A0A9N9GZT2"/>
<feature type="compositionally biased region" description="Low complexity" evidence="1">
    <location>
        <begin position="1"/>
        <end position="37"/>
    </location>
</feature>
<dbReference type="Proteomes" id="UP000789831">
    <property type="component" value="Unassembled WGS sequence"/>
</dbReference>
<sequence>HHNPLLGHQQQHEGQQLSQYMRQTSDSMQPSNPSSSSATYMTTHLHNQEGLQQQTQFDFVTSAGHAELMPEPPPYDQFNIEWPNIQIPIPADPPEFILGGGQQQLFEPEEQNFLLDKFIQFFDVDPGNQNFMLTPEIQFYPPSNDTTNNHLIADGSTSVSAVVDANSSPSSHIYGGNGITNTNESSTNVVTKIDKLSRFR</sequence>
<evidence type="ECO:0000256" key="1">
    <source>
        <dbReference type="SAM" id="MobiDB-lite"/>
    </source>
</evidence>
<comment type="caution">
    <text evidence="2">The sequence shown here is derived from an EMBL/GenBank/DDBJ whole genome shotgun (WGS) entry which is preliminary data.</text>
</comment>
<feature type="non-terminal residue" evidence="2">
    <location>
        <position position="200"/>
    </location>
</feature>
<feature type="region of interest" description="Disordered" evidence="1">
    <location>
        <begin position="1"/>
        <end position="39"/>
    </location>
</feature>
<keyword evidence="3" id="KW-1185">Reference proteome</keyword>
<organism evidence="2 3">
    <name type="scientific">Ambispora gerdemannii</name>
    <dbReference type="NCBI Taxonomy" id="144530"/>
    <lineage>
        <taxon>Eukaryota</taxon>
        <taxon>Fungi</taxon>
        <taxon>Fungi incertae sedis</taxon>
        <taxon>Mucoromycota</taxon>
        <taxon>Glomeromycotina</taxon>
        <taxon>Glomeromycetes</taxon>
        <taxon>Archaeosporales</taxon>
        <taxon>Ambisporaceae</taxon>
        <taxon>Ambispora</taxon>
    </lineage>
</organism>
<gene>
    <name evidence="2" type="ORF">AGERDE_LOCUS11012</name>
</gene>
<evidence type="ECO:0000313" key="2">
    <source>
        <dbReference type="EMBL" id="CAG8641916.1"/>
    </source>
</evidence>